<organism evidence="6 7">
    <name type="scientific">Marinobacter xestospongiae</name>
    <dbReference type="NCBI Taxonomy" id="994319"/>
    <lineage>
        <taxon>Bacteria</taxon>
        <taxon>Pseudomonadati</taxon>
        <taxon>Pseudomonadota</taxon>
        <taxon>Gammaproteobacteria</taxon>
        <taxon>Pseudomonadales</taxon>
        <taxon>Marinobacteraceae</taxon>
        <taxon>Marinobacter</taxon>
    </lineage>
</organism>
<dbReference type="InterPro" id="IPR038770">
    <property type="entry name" value="Na+/solute_symporter_sf"/>
</dbReference>
<feature type="transmembrane region" description="Helical" evidence="5">
    <location>
        <begin position="260"/>
        <end position="280"/>
    </location>
</feature>
<feature type="transmembrane region" description="Helical" evidence="5">
    <location>
        <begin position="96"/>
        <end position="117"/>
    </location>
</feature>
<keyword evidence="4 5" id="KW-0472">Membrane</keyword>
<dbReference type="PANTHER" id="PTHR10361">
    <property type="entry name" value="SODIUM-BILE ACID COTRANSPORTER"/>
    <property type="match status" value="1"/>
</dbReference>
<comment type="subcellular location">
    <subcellularLocation>
        <location evidence="1">Membrane</location>
        <topology evidence="1">Multi-pass membrane protein</topology>
    </subcellularLocation>
</comment>
<keyword evidence="7" id="KW-1185">Reference proteome</keyword>
<evidence type="ECO:0000313" key="6">
    <source>
        <dbReference type="EMBL" id="MDV2080110.1"/>
    </source>
</evidence>
<evidence type="ECO:0000256" key="2">
    <source>
        <dbReference type="ARBA" id="ARBA00022692"/>
    </source>
</evidence>
<name>A0ABU3W0P2_9GAMM</name>
<evidence type="ECO:0000313" key="7">
    <source>
        <dbReference type="Proteomes" id="UP001269819"/>
    </source>
</evidence>
<feature type="transmembrane region" description="Helical" evidence="5">
    <location>
        <begin position="69"/>
        <end position="89"/>
    </location>
</feature>
<keyword evidence="3 5" id="KW-1133">Transmembrane helix</keyword>
<comment type="caution">
    <text evidence="6">The sequence shown here is derived from an EMBL/GenBank/DDBJ whole genome shotgun (WGS) entry which is preliminary data.</text>
</comment>
<accession>A0ABU3W0P2</accession>
<dbReference type="Gene3D" id="1.20.1530.20">
    <property type="match status" value="1"/>
</dbReference>
<dbReference type="EMBL" id="JAWIIJ010000011">
    <property type="protein sequence ID" value="MDV2080110.1"/>
    <property type="molecule type" value="Genomic_DNA"/>
</dbReference>
<dbReference type="RefSeq" id="WP_316974558.1">
    <property type="nucleotide sequence ID" value="NZ_JAWIIJ010000011.1"/>
</dbReference>
<protein>
    <submittedName>
        <fullName evidence="6">Bile acid:sodium symporter family protein</fullName>
    </submittedName>
</protein>
<keyword evidence="2 5" id="KW-0812">Transmembrane</keyword>
<sequence length="300" mass="31452">MESSPLISIGLPISLFIIMIGIGMTLTLRDFRQVTLNPKGMIVGTLAQIVMMPLIAFIIAKLLGLGPALAVGLVIIAACPGGTTSNLFVLLARGHIALSILLTVSASLITILSLPYFTNYALQLYYGEGAEIALPVGKTIIMLVAIVLLPVTIGMVVRTRAPALAQRVEGIVSIFGGVVLLFLVVSLLWDARDRLLDLLAQAGPAAFMLNALGVGLGLAVSRLVGLSQREALAVSVELGIKNGTIALMVTLTLLESSEMSIPAVVYSVMMFLVGFVLVGFGRRYIPSPTSSQPLKAEGAG</sequence>
<reference evidence="6 7" key="1">
    <citation type="submission" date="2023-10" db="EMBL/GenBank/DDBJ databases">
        <title>Characteristics and mechanism of a salt-tolerant marine origin heterotrophic nitrifying- aerobic denitrifying bacteria Marinobacter xestospongiae HN1.</title>
        <authorList>
            <person name="Qi R."/>
        </authorList>
    </citation>
    <scope>NUCLEOTIDE SEQUENCE [LARGE SCALE GENOMIC DNA]</scope>
    <source>
        <strain evidence="6 7">HN1</strain>
    </source>
</reference>
<dbReference type="InterPro" id="IPR002657">
    <property type="entry name" value="BilAc:Na_symport/Acr3"/>
</dbReference>
<evidence type="ECO:0000256" key="3">
    <source>
        <dbReference type="ARBA" id="ARBA00022989"/>
    </source>
</evidence>
<evidence type="ECO:0000256" key="1">
    <source>
        <dbReference type="ARBA" id="ARBA00004141"/>
    </source>
</evidence>
<feature type="transmembrane region" description="Helical" evidence="5">
    <location>
        <begin position="40"/>
        <end position="63"/>
    </location>
</feature>
<feature type="transmembrane region" description="Helical" evidence="5">
    <location>
        <begin position="201"/>
        <end position="220"/>
    </location>
</feature>
<feature type="transmembrane region" description="Helical" evidence="5">
    <location>
        <begin position="232"/>
        <end position="254"/>
    </location>
</feature>
<evidence type="ECO:0000256" key="5">
    <source>
        <dbReference type="SAM" id="Phobius"/>
    </source>
</evidence>
<dbReference type="Proteomes" id="UP001269819">
    <property type="component" value="Unassembled WGS sequence"/>
</dbReference>
<feature type="transmembrane region" description="Helical" evidence="5">
    <location>
        <begin position="137"/>
        <end position="158"/>
    </location>
</feature>
<dbReference type="InterPro" id="IPR004710">
    <property type="entry name" value="Bilac:Na_transpt"/>
</dbReference>
<gene>
    <name evidence="6" type="ORF">RYS15_15600</name>
</gene>
<feature type="transmembrane region" description="Helical" evidence="5">
    <location>
        <begin position="6"/>
        <end position="28"/>
    </location>
</feature>
<evidence type="ECO:0000256" key="4">
    <source>
        <dbReference type="ARBA" id="ARBA00023136"/>
    </source>
</evidence>
<dbReference type="Pfam" id="PF01758">
    <property type="entry name" value="SBF"/>
    <property type="match status" value="1"/>
</dbReference>
<dbReference type="PANTHER" id="PTHR10361:SF24">
    <property type="entry name" value="P3 PROTEIN"/>
    <property type="match status" value="1"/>
</dbReference>
<proteinExistence type="predicted"/>
<feature type="transmembrane region" description="Helical" evidence="5">
    <location>
        <begin position="170"/>
        <end position="189"/>
    </location>
</feature>